<keyword evidence="2" id="KW-0812">Transmembrane</keyword>
<dbReference type="RefSeq" id="WP_400188381.1">
    <property type="nucleotide sequence ID" value="NZ_JBGORX010000007.1"/>
</dbReference>
<evidence type="ECO:0000256" key="2">
    <source>
        <dbReference type="SAM" id="Phobius"/>
    </source>
</evidence>
<name>A0ABW8DDE5_9GAMM</name>
<comment type="caution">
    <text evidence="3">The sequence shown here is derived from an EMBL/GenBank/DDBJ whole genome shotgun (WGS) entry which is preliminary data.</text>
</comment>
<evidence type="ECO:0000313" key="4">
    <source>
        <dbReference type="Proteomes" id="UP001615550"/>
    </source>
</evidence>
<dbReference type="Proteomes" id="UP001615550">
    <property type="component" value="Unassembled WGS sequence"/>
</dbReference>
<feature type="transmembrane region" description="Helical" evidence="2">
    <location>
        <begin position="31"/>
        <end position="60"/>
    </location>
</feature>
<evidence type="ECO:0008006" key="5">
    <source>
        <dbReference type="Google" id="ProtNLM"/>
    </source>
</evidence>
<proteinExistence type="predicted"/>
<evidence type="ECO:0000313" key="3">
    <source>
        <dbReference type="EMBL" id="MFJ1269564.1"/>
    </source>
</evidence>
<sequence length="146" mass="16239">MEALKQVEELVSTRISLVKSIFSVMRLEARLAGLSVFPLLLNVCLLLIVLMTFWIGISLLLGYEFFVISNNFLLSLVLVVLFNLGVLLGLAKYLTFNLKNMSFEKTRSYFSQNKSMDDEQLEETVTSANNRDGQKGTSATGTGGTE</sequence>
<protein>
    <recommendedName>
        <fullName evidence="5">Phage holin family protein</fullName>
    </recommendedName>
</protein>
<gene>
    <name evidence="3" type="ORF">ACD661_13435</name>
</gene>
<reference evidence="3 4" key="1">
    <citation type="submission" date="2024-08" db="EMBL/GenBank/DDBJ databases">
        <title>Draft Genome Sequence of Legionella lytica strain DSB2004, Isolated From a Fire Sprinkler System.</title>
        <authorList>
            <person name="Everhart A.D."/>
            <person name="Kidane D.T."/>
            <person name="Farone A.L."/>
            <person name="Farone M.B."/>
        </authorList>
    </citation>
    <scope>NUCLEOTIDE SEQUENCE [LARGE SCALE GENOMIC DNA]</scope>
    <source>
        <strain evidence="3 4">DSB2004</strain>
    </source>
</reference>
<keyword evidence="4" id="KW-1185">Reference proteome</keyword>
<accession>A0ABW8DDE5</accession>
<organism evidence="3 4">
    <name type="scientific">Legionella lytica</name>
    <dbReference type="NCBI Taxonomy" id="96232"/>
    <lineage>
        <taxon>Bacteria</taxon>
        <taxon>Pseudomonadati</taxon>
        <taxon>Pseudomonadota</taxon>
        <taxon>Gammaproteobacteria</taxon>
        <taxon>Legionellales</taxon>
        <taxon>Legionellaceae</taxon>
        <taxon>Legionella</taxon>
    </lineage>
</organism>
<dbReference type="EMBL" id="JBGORX010000007">
    <property type="protein sequence ID" value="MFJ1269564.1"/>
    <property type="molecule type" value="Genomic_DNA"/>
</dbReference>
<feature type="transmembrane region" description="Helical" evidence="2">
    <location>
        <begin position="72"/>
        <end position="95"/>
    </location>
</feature>
<keyword evidence="2" id="KW-1133">Transmembrane helix</keyword>
<feature type="region of interest" description="Disordered" evidence="1">
    <location>
        <begin position="115"/>
        <end position="146"/>
    </location>
</feature>
<feature type="compositionally biased region" description="Polar residues" evidence="1">
    <location>
        <begin position="123"/>
        <end position="140"/>
    </location>
</feature>
<evidence type="ECO:0000256" key="1">
    <source>
        <dbReference type="SAM" id="MobiDB-lite"/>
    </source>
</evidence>
<keyword evidence="2" id="KW-0472">Membrane</keyword>